<dbReference type="PANTHER" id="PTHR13344">
    <property type="entry name" value="NADH-UBIQUINONE OXIDOREDUCTASE"/>
    <property type="match status" value="1"/>
</dbReference>
<evidence type="ECO:0000313" key="11">
    <source>
        <dbReference type="Proteomes" id="UP000077266"/>
    </source>
</evidence>
<keyword evidence="9" id="KW-0472">Membrane</keyword>
<dbReference type="PROSITE" id="PS51808">
    <property type="entry name" value="CHCH"/>
    <property type="match status" value="1"/>
</dbReference>
<evidence type="ECO:0000313" key="10">
    <source>
        <dbReference type="EMBL" id="KZV97274.1"/>
    </source>
</evidence>
<comment type="function">
    <text evidence="1 9">Accessory subunit of the mitochondrial membrane respiratory chain NADH dehydrogenase (Complex I), that is believed not to be involved in catalysis. Complex I functions in the transfer of electrons from NADH to the respiratory chain. The immediate electron acceptor for the enzyme is believed to be ubiquinone.</text>
</comment>
<comment type="subcellular location">
    <subcellularLocation>
        <location evidence="9">Mitochondrion inner membrane</location>
    </subcellularLocation>
</comment>
<proteinExistence type="inferred from homology"/>
<name>A0A165L317_EXIGL</name>
<evidence type="ECO:0000256" key="3">
    <source>
        <dbReference type="ARBA" id="ARBA00022448"/>
    </source>
</evidence>
<evidence type="ECO:0000256" key="7">
    <source>
        <dbReference type="ARBA" id="ARBA00023128"/>
    </source>
</evidence>
<keyword evidence="10" id="KW-0830">Ubiquinone</keyword>
<gene>
    <name evidence="10" type="ORF">EXIGLDRAFT_608251</name>
</gene>
<dbReference type="AlphaFoldDB" id="A0A165L317"/>
<keyword evidence="3 9" id="KW-0813">Transport</keyword>
<sequence length="149" mass="17031">MSGRTYVDNAPVPSDVPHVDEVGVTSAPLKSAAFFIGKFCQAYNDDFMQCKADARDPAACLKEGRRVTRCATELINKLRENCQQEWDKHWDCLEQRNQEFYRCRKAESALNACVLEKLGIKKEIPNSKIQVHTIAKPVFKDDTPKWDRP</sequence>
<keyword evidence="11" id="KW-1185">Reference proteome</keyword>
<evidence type="ECO:0000256" key="4">
    <source>
        <dbReference type="ARBA" id="ARBA00022660"/>
    </source>
</evidence>
<dbReference type="OrthoDB" id="276296at2759"/>
<keyword evidence="5" id="KW-0677">Repeat</keyword>
<evidence type="ECO:0000256" key="6">
    <source>
        <dbReference type="ARBA" id="ARBA00022982"/>
    </source>
</evidence>
<organism evidence="10 11">
    <name type="scientific">Exidia glandulosa HHB12029</name>
    <dbReference type="NCBI Taxonomy" id="1314781"/>
    <lineage>
        <taxon>Eukaryota</taxon>
        <taxon>Fungi</taxon>
        <taxon>Dikarya</taxon>
        <taxon>Basidiomycota</taxon>
        <taxon>Agaricomycotina</taxon>
        <taxon>Agaricomycetes</taxon>
        <taxon>Auriculariales</taxon>
        <taxon>Exidiaceae</taxon>
        <taxon>Exidia</taxon>
    </lineage>
</organism>
<keyword evidence="8" id="KW-1015">Disulfide bond</keyword>
<evidence type="ECO:0000256" key="9">
    <source>
        <dbReference type="PIRNR" id="PIRNR017016"/>
    </source>
</evidence>
<keyword evidence="9" id="KW-0999">Mitochondrion inner membrane</keyword>
<dbReference type="Proteomes" id="UP000077266">
    <property type="component" value="Unassembled WGS sequence"/>
</dbReference>
<evidence type="ECO:0000256" key="8">
    <source>
        <dbReference type="ARBA" id="ARBA00023157"/>
    </source>
</evidence>
<dbReference type="PIRSF" id="PIRSF017016">
    <property type="entry name" value="NDUA8"/>
    <property type="match status" value="1"/>
</dbReference>
<dbReference type="GO" id="GO:0006120">
    <property type="term" value="P:mitochondrial electron transport, NADH to ubiquinone"/>
    <property type="evidence" value="ECO:0007669"/>
    <property type="project" value="InterPro"/>
</dbReference>
<evidence type="ECO:0000256" key="1">
    <source>
        <dbReference type="ARBA" id="ARBA00003195"/>
    </source>
</evidence>
<protein>
    <recommendedName>
        <fullName evidence="9">NADH-ubiquinone oxidoreductase</fullName>
    </recommendedName>
</protein>
<dbReference type="STRING" id="1314781.A0A165L317"/>
<keyword evidence="4 9" id="KW-0679">Respiratory chain</keyword>
<dbReference type="GO" id="GO:0005743">
    <property type="term" value="C:mitochondrial inner membrane"/>
    <property type="evidence" value="ECO:0007669"/>
    <property type="project" value="UniProtKB-SubCell"/>
</dbReference>
<keyword evidence="6 9" id="KW-0249">Electron transport</keyword>
<dbReference type="InParanoid" id="A0A165L317"/>
<accession>A0A165L317</accession>
<dbReference type="PANTHER" id="PTHR13344:SF0">
    <property type="entry name" value="NADH DEHYDROGENASE [UBIQUINONE] 1 ALPHA SUBCOMPLEX SUBUNIT 8"/>
    <property type="match status" value="1"/>
</dbReference>
<keyword evidence="7 9" id="KW-0496">Mitochondrion</keyword>
<comment type="similarity">
    <text evidence="2 9">Belongs to the complex I NDUFA8 subunit family.</text>
</comment>
<dbReference type="EMBL" id="KV425932">
    <property type="protein sequence ID" value="KZV97274.1"/>
    <property type="molecule type" value="Genomic_DNA"/>
</dbReference>
<evidence type="ECO:0000256" key="5">
    <source>
        <dbReference type="ARBA" id="ARBA00022737"/>
    </source>
</evidence>
<dbReference type="InterPro" id="IPR016680">
    <property type="entry name" value="NDUFA8"/>
</dbReference>
<reference evidence="10 11" key="1">
    <citation type="journal article" date="2016" name="Mol. Biol. Evol.">
        <title>Comparative Genomics of Early-Diverging Mushroom-Forming Fungi Provides Insights into the Origins of Lignocellulose Decay Capabilities.</title>
        <authorList>
            <person name="Nagy L.G."/>
            <person name="Riley R."/>
            <person name="Tritt A."/>
            <person name="Adam C."/>
            <person name="Daum C."/>
            <person name="Floudas D."/>
            <person name="Sun H."/>
            <person name="Yadav J.S."/>
            <person name="Pangilinan J."/>
            <person name="Larsson K.H."/>
            <person name="Matsuura K."/>
            <person name="Barry K."/>
            <person name="Labutti K."/>
            <person name="Kuo R."/>
            <person name="Ohm R.A."/>
            <person name="Bhattacharya S.S."/>
            <person name="Shirouzu T."/>
            <person name="Yoshinaga Y."/>
            <person name="Martin F.M."/>
            <person name="Grigoriev I.V."/>
            <person name="Hibbett D.S."/>
        </authorList>
    </citation>
    <scope>NUCLEOTIDE SEQUENCE [LARGE SCALE GENOMIC DNA]</scope>
    <source>
        <strain evidence="10 11">HHB12029</strain>
    </source>
</reference>
<evidence type="ECO:0000256" key="2">
    <source>
        <dbReference type="ARBA" id="ARBA00010705"/>
    </source>
</evidence>